<dbReference type="InterPro" id="IPR045469">
    <property type="entry name" value="Nis1"/>
</dbReference>
<evidence type="ECO:0000313" key="2">
    <source>
        <dbReference type="EMBL" id="KDQ54518.1"/>
    </source>
</evidence>
<feature type="chain" id="PRO_5001643196" description="Secreted protein" evidence="1">
    <location>
        <begin position="20"/>
        <end position="143"/>
    </location>
</feature>
<keyword evidence="3" id="KW-1185">Reference proteome</keyword>
<reference evidence="3" key="1">
    <citation type="journal article" date="2014" name="Proc. Natl. Acad. Sci. U.S.A.">
        <title>Extensive sampling of basidiomycete genomes demonstrates inadequacy of the white-rot/brown-rot paradigm for wood decay fungi.</title>
        <authorList>
            <person name="Riley R."/>
            <person name="Salamov A.A."/>
            <person name="Brown D.W."/>
            <person name="Nagy L.G."/>
            <person name="Floudas D."/>
            <person name="Held B.W."/>
            <person name="Levasseur A."/>
            <person name="Lombard V."/>
            <person name="Morin E."/>
            <person name="Otillar R."/>
            <person name="Lindquist E.A."/>
            <person name="Sun H."/>
            <person name="LaButti K.M."/>
            <person name="Schmutz J."/>
            <person name="Jabbour D."/>
            <person name="Luo H."/>
            <person name="Baker S.E."/>
            <person name="Pisabarro A.G."/>
            <person name="Walton J.D."/>
            <person name="Blanchette R.A."/>
            <person name="Henrissat B."/>
            <person name="Martin F."/>
            <person name="Cullen D."/>
            <person name="Hibbett D.S."/>
            <person name="Grigoriev I.V."/>
        </authorList>
    </citation>
    <scope>NUCLEOTIDE SEQUENCE [LARGE SCALE GENOMIC DNA]</scope>
    <source>
        <strain evidence="3">MUCL 33604</strain>
    </source>
</reference>
<feature type="signal peptide" evidence="1">
    <location>
        <begin position="1"/>
        <end position="19"/>
    </location>
</feature>
<organism evidence="2 3">
    <name type="scientific">Jaapia argillacea MUCL 33604</name>
    <dbReference type="NCBI Taxonomy" id="933084"/>
    <lineage>
        <taxon>Eukaryota</taxon>
        <taxon>Fungi</taxon>
        <taxon>Dikarya</taxon>
        <taxon>Basidiomycota</taxon>
        <taxon>Agaricomycotina</taxon>
        <taxon>Agaricomycetes</taxon>
        <taxon>Agaricomycetidae</taxon>
        <taxon>Jaapiales</taxon>
        <taxon>Jaapiaceae</taxon>
        <taxon>Jaapia</taxon>
    </lineage>
</organism>
<dbReference type="Pfam" id="PF19271">
    <property type="entry name" value="Nis1"/>
    <property type="match status" value="1"/>
</dbReference>
<gene>
    <name evidence="2" type="ORF">JAAARDRAFT_38192</name>
</gene>
<name>A0A067PHY9_9AGAM</name>
<protein>
    <recommendedName>
        <fullName evidence="4">Secreted protein</fullName>
    </recommendedName>
</protein>
<evidence type="ECO:0000313" key="3">
    <source>
        <dbReference type="Proteomes" id="UP000027265"/>
    </source>
</evidence>
<dbReference type="Proteomes" id="UP000027265">
    <property type="component" value="Unassembled WGS sequence"/>
</dbReference>
<accession>A0A067PHY9</accession>
<dbReference type="AlphaFoldDB" id="A0A067PHY9"/>
<dbReference type="OrthoDB" id="2841294at2759"/>
<dbReference type="InParanoid" id="A0A067PHY9"/>
<dbReference type="EMBL" id="KL197728">
    <property type="protein sequence ID" value="KDQ54518.1"/>
    <property type="molecule type" value="Genomic_DNA"/>
</dbReference>
<keyword evidence="1" id="KW-0732">Signal</keyword>
<sequence>MMFMKSLVVVATLALSALAQSISIGAPAQGSTVCAGCNIKVEVDRPNSLTGSEEVAIIIAMRSCNSGGCISPEDALGNVLYTGPYNPQYSTTPDGKPPHQNFTVEVPTSFITGPATLSVTHFSLIGAGPEPFLEFKNVTVHVA</sequence>
<evidence type="ECO:0000256" key="1">
    <source>
        <dbReference type="SAM" id="SignalP"/>
    </source>
</evidence>
<dbReference type="HOGENOM" id="CLU_137500_1_2_1"/>
<proteinExistence type="predicted"/>
<evidence type="ECO:0008006" key="4">
    <source>
        <dbReference type="Google" id="ProtNLM"/>
    </source>
</evidence>